<proteinExistence type="predicted"/>
<protein>
    <submittedName>
        <fullName evidence="2">Uncharacterized protein</fullName>
    </submittedName>
</protein>
<dbReference type="EMBL" id="QFGA01000002">
    <property type="protein sequence ID" value="TEB06067.1"/>
    <property type="molecule type" value="Genomic_DNA"/>
</dbReference>
<feature type="transmembrane region" description="Helical" evidence="1">
    <location>
        <begin position="12"/>
        <end position="30"/>
    </location>
</feature>
<keyword evidence="3" id="KW-1185">Reference proteome</keyword>
<dbReference type="Proteomes" id="UP000298324">
    <property type="component" value="Unassembled WGS sequence"/>
</dbReference>
<gene>
    <name evidence="2" type="ORF">Psch_03109</name>
</gene>
<evidence type="ECO:0000313" key="2">
    <source>
        <dbReference type="EMBL" id="TEB06067.1"/>
    </source>
</evidence>
<comment type="caution">
    <text evidence="2">The sequence shown here is derived from an EMBL/GenBank/DDBJ whole genome shotgun (WGS) entry which is preliminary data.</text>
</comment>
<evidence type="ECO:0000313" key="3">
    <source>
        <dbReference type="Proteomes" id="UP000298324"/>
    </source>
</evidence>
<keyword evidence="1" id="KW-0812">Transmembrane</keyword>
<keyword evidence="1" id="KW-1133">Transmembrane helix</keyword>
<accession>A0A4Y7RCM2</accession>
<evidence type="ECO:0000256" key="1">
    <source>
        <dbReference type="SAM" id="Phobius"/>
    </source>
</evidence>
<sequence length="38" mass="4332">MAEAFTAEQVRAFGTFFSTIVFLITLLIRIKRFLGPII</sequence>
<keyword evidence="1" id="KW-0472">Membrane</keyword>
<name>A0A4Y7RCM2_9FIRM</name>
<organism evidence="2 3">
    <name type="scientific">Pelotomaculum schinkii</name>
    <dbReference type="NCBI Taxonomy" id="78350"/>
    <lineage>
        <taxon>Bacteria</taxon>
        <taxon>Bacillati</taxon>
        <taxon>Bacillota</taxon>
        <taxon>Clostridia</taxon>
        <taxon>Eubacteriales</taxon>
        <taxon>Desulfotomaculaceae</taxon>
        <taxon>Pelotomaculum</taxon>
    </lineage>
</organism>
<reference evidence="2 3" key="1">
    <citation type="journal article" date="2018" name="Environ. Microbiol.">
        <title>Novel energy conservation strategies and behaviour of Pelotomaculum schinkii driving syntrophic propionate catabolism.</title>
        <authorList>
            <person name="Hidalgo-Ahumada C.A.P."/>
            <person name="Nobu M.K."/>
            <person name="Narihiro T."/>
            <person name="Tamaki H."/>
            <person name="Liu W.T."/>
            <person name="Kamagata Y."/>
            <person name="Stams A.J.M."/>
            <person name="Imachi H."/>
            <person name="Sousa D.Z."/>
        </authorList>
    </citation>
    <scope>NUCLEOTIDE SEQUENCE [LARGE SCALE GENOMIC DNA]</scope>
    <source>
        <strain evidence="2 3">HH</strain>
    </source>
</reference>
<dbReference type="AlphaFoldDB" id="A0A4Y7RCM2"/>